<dbReference type="CDD" id="cd06433">
    <property type="entry name" value="GT_2_WfgS_like"/>
    <property type="match status" value="1"/>
</dbReference>
<feature type="domain" description="Glycosyltransferase 2-like" evidence="1">
    <location>
        <begin position="9"/>
        <end position="133"/>
    </location>
</feature>
<evidence type="ECO:0000313" key="2">
    <source>
        <dbReference type="EMBL" id="SKA21339.1"/>
    </source>
</evidence>
<sequence>MQETGKLVSIIIATYNSEKYIGECLSSIQSLGQPAIEVVIVDGGSTDNTIHIVKSFDSGLVSWESGPDKGIYDALNKGVERARGRWLYFMGADDRLLPGFGKMMQQLKDNDTVYYGNTTEYFEKEGPRYLLLKGAFSNYRLAKFCMNHQAILYPAGVFRKYRYDLRYRVFADYALNIQVWGDKAFKKVHLPITIAQYNMDGFSSVTKDKDFVFRQEKFGLVRKSMGWWIYLRLLSRKYKYQLRGKSWE</sequence>
<gene>
    <name evidence="2" type="ORF">SAMN04488128_1021616</name>
</gene>
<keyword evidence="2" id="KW-0808">Transferase</keyword>
<dbReference type="Pfam" id="PF00535">
    <property type="entry name" value="Glycos_transf_2"/>
    <property type="match status" value="1"/>
</dbReference>
<dbReference type="PANTHER" id="PTHR22916:SF3">
    <property type="entry name" value="UDP-GLCNAC:BETAGAL BETA-1,3-N-ACETYLGLUCOSAMINYLTRANSFERASE-LIKE PROTEIN 1"/>
    <property type="match status" value="1"/>
</dbReference>
<dbReference type="GO" id="GO:0016758">
    <property type="term" value="F:hexosyltransferase activity"/>
    <property type="evidence" value="ECO:0007669"/>
    <property type="project" value="UniProtKB-ARBA"/>
</dbReference>
<evidence type="ECO:0000259" key="1">
    <source>
        <dbReference type="Pfam" id="PF00535"/>
    </source>
</evidence>
<keyword evidence="3" id="KW-1185">Reference proteome</keyword>
<accession>A0A1T4RZA5</accession>
<dbReference type="Proteomes" id="UP000190367">
    <property type="component" value="Unassembled WGS sequence"/>
</dbReference>
<dbReference type="RefSeq" id="WP_078670063.1">
    <property type="nucleotide sequence ID" value="NZ_FUWZ01000002.1"/>
</dbReference>
<dbReference type="AlphaFoldDB" id="A0A1T4RZA5"/>
<dbReference type="Gene3D" id="3.90.550.10">
    <property type="entry name" value="Spore Coat Polysaccharide Biosynthesis Protein SpsA, Chain A"/>
    <property type="match status" value="1"/>
</dbReference>
<dbReference type="STRING" id="634771.SAMN04488128_1021616"/>
<dbReference type="InterPro" id="IPR001173">
    <property type="entry name" value="Glyco_trans_2-like"/>
</dbReference>
<dbReference type="SUPFAM" id="SSF53448">
    <property type="entry name" value="Nucleotide-diphospho-sugar transferases"/>
    <property type="match status" value="1"/>
</dbReference>
<reference evidence="3" key="1">
    <citation type="submission" date="2017-02" db="EMBL/GenBank/DDBJ databases">
        <authorList>
            <person name="Varghese N."/>
            <person name="Submissions S."/>
        </authorList>
    </citation>
    <scope>NUCLEOTIDE SEQUENCE [LARGE SCALE GENOMIC DNA]</scope>
    <source>
        <strain evidence="3">DSM 22224</strain>
    </source>
</reference>
<dbReference type="InterPro" id="IPR029044">
    <property type="entry name" value="Nucleotide-diphossugar_trans"/>
</dbReference>
<dbReference type="PANTHER" id="PTHR22916">
    <property type="entry name" value="GLYCOSYLTRANSFERASE"/>
    <property type="match status" value="1"/>
</dbReference>
<protein>
    <submittedName>
        <fullName evidence="2">Glycosyltransferase involved in cell wall bisynthesis</fullName>
    </submittedName>
</protein>
<dbReference type="EMBL" id="FUWZ01000002">
    <property type="protein sequence ID" value="SKA21339.1"/>
    <property type="molecule type" value="Genomic_DNA"/>
</dbReference>
<evidence type="ECO:0000313" key="3">
    <source>
        <dbReference type="Proteomes" id="UP000190367"/>
    </source>
</evidence>
<dbReference type="OrthoDB" id="9788101at2"/>
<proteinExistence type="predicted"/>
<organism evidence="2 3">
    <name type="scientific">Chitinophaga eiseniae</name>
    <dbReference type="NCBI Taxonomy" id="634771"/>
    <lineage>
        <taxon>Bacteria</taxon>
        <taxon>Pseudomonadati</taxon>
        <taxon>Bacteroidota</taxon>
        <taxon>Chitinophagia</taxon>
        <taxon>Chitinophagales</taxon>
        <taxon>Chitinophagaceae</taxon>
        <taxon>Chitinophaga</taxon>
    </lineage>
</organism>
<name>A0A1T4RZA5_9BACT</name>